<feature type="compositionally biased region" description="Basic and acidic residues" evidence="1">
    <location>
        <begin position="10"/>
        <end position="23"/>
    </location>
</feature>
<feature type="region of interest" description="Disordered" evidence="1">
    <location>
        <begin position="277"/>
        <end position="303"/>
    </location>
</feature>
<dbReference type="Proteomes" id="UP000447434">
    <property type="component" value="Chromosome 12"/>
</dbReference>
<evidence type="ECO:0000313" key="3">
    <source>
        <dbReference type="Proteomes" id="UP000447434"/>
    </source>
</evidence>
<keyword evidence="3" id="KW-1185">Reference proteome</keyword>
<accession>A0A6A5LZE5</accession>
<comment type="caution">
    <text evidence="2">The sequence shown here is derived from an EMBL/GenBank/DDBJ whole genome shotgun (WGS) entry which is preliminary data.</text>
</comment>
<feature type="compositionally biased region" description="Basic and acidic residues" evidence="1">
    <location>
        <begin position="281"/>
        <end position="303"/>
    </location>
</feature>
<feature type="region of interest" description="Disordered" evidence="1">
    <location>
        <begin position="1"/>
        <end position="176"/>
    </location>
</feature>
<feature type="compositionally biased region" description="Basic and acidic residues" evidence="1">
    <location>
        <begin position="77"/>
        <end position="137"/>
    </location>
</feature>
<evidence type="ECO:0000313" key="2">
    <source>
        <dbReference type="EMBL" id="KAE9602795.1"/>
    </source>
</evidence>
<dbReference type="OrthoDB" id="10393879at2759"/>
<sequence>MGGCATKPKVLKDDSDVKVKAPEPEPESEPQPPKVEAVVETQVPEESSQPQHVKSVDEIKVPHEPQRQVNTVVDDDNTNKERSLPLFNKENDDAKVSTENEKTEVDETVKQETLEAKKPLEDEPIVKQESSKPEENKVLNNEPAKQESPLIESEEKSSVQNNSNKPAEELVKSESKVEKLLEENQIKEPLKQEFVDAKDTPIVETKNNEPIKENPLLESSNIVQLVEAGKPSDGSKDEKAETLIEETTKVVPQPEEKVIEALLTDAGSVPKIITEEATFSSKEKNHNEVEHSSKVGDADKIKT</sequence>
<gene>
    <name evidence="2" type="ORF">Lalb_Chr12g0203351</name>
</gene>
<evidence type="ECO:0000256" key="1">
    <source>
        <dbReference type="SAM" id="MobiDB-lite"/>
    </source>
</evidence>
<protein>
    <submittedName>
        <fullName evidence="2">Uncharacterized protein</fullName>
    </submittedName>
</protein>
<reference evidence="3" key="1">
    <citation type="journal article" date="2020" name="Nat. Commun.">
        <title>Genome sequence of the cluster root forming white lupin.</title>
        <authorList>
            <person name="Hufnagel B."/>
            <person name="Marques A."/>
            <person name="Soriano A."/>
            <person name="Marques L."/>
            <person name="Divol F."/>
            <person name="Doumas P."/>
            <person name="Sallet E."/>
            <person name="Mancinotti D."/>
            <person name="Carrere S."/>
            <person name="Marande W."/>
            <person name="Arribat S."/>
            <person name="Keller J."/>
            <person name="Huneau C."/>
            <person name="Blein T."/>
            <person name="Aime D."/>
            <person name="Laguerre M."/>
            <person name="Taylor J."/>
            <person name="Schubert V."/>
            <person name="Nelson M."/>
            <person name="Geu-Flores F."/>
            <person name="Crespi M."/>
            <person name="Gallardo-Guerrero K."/>
            <person name="Delaux P.-M."/>
            <person name="Salse J."/>
            <person name="Berges H."/>
            <person name="Guyot R."/>
            <person name="Gouzy J."/>
            <person name="Peret B."/>
        </authorList>
    </citation>
    <scope>NUCLEOTIDE SEQUENCE [LARGE SCALE GENOMIC DNA]</scope>
    <source>
        <strain evidence="3">cv. Amiga</strain>
    </source>
</reference>
<organism evidence="2 3">
    <name type="scientific">Lupinus albus</name>
    <name type="common">White lupine</name>
    <name type="synonym">Lupinus termis</name>
    <dbReference type="NCBI Taxonomy" id="3870"/>
    <lineage>
        <taxon>Eukaryota</taxon>
        <taxon>Viridiplantae</taxon>
        <taxon>Streptophyta</taxon>
        <taxon>Embryophyta</taxon>
        <taxon>Tracheophyta</taxon>
        <taxon>Spermatophyta</taxon>
        <taxon>Magnoliopsida</taxon>
        <taxon>eudicotyledons</taxon>
        <taxon>Gunneridae</taxon>
        <taxon>Pentapetalae</taxon>
        <taxon>rosids</taxon>
        <taxon>fabids</taxon>
        <taxon>Fabales</taxon>
        <taxon>Fabaceae</taxon>
        <taxon>Papilionoideae</taxon>
        <taxon>50 kb inversion clade</taxon>
        <taxon>genistoids sensu lato</taxon>
        <taxon>core genistoids</taxon>
        <taxon>Genisteae</taxon>
        <taxon>Lupinus</taxon>
    </lineage>
</organism>
<dbReference type="AlphaFoldDB" id="A0A6A5LZE5"/>
<proteinExistence type="predicted"/>
<feature type="compositionally biased region" description="Basic and acidic residues" evidence="1">
    <location>
        <begin position="166"/>
        <end position="176"/>
    </location>
</feature>
<feature type="compositionally biased region" description="Basic and acidic residues" evidence="1">
    <location>
        <begin position="54"/>
        <end position="66"/>
    </location>
</feature>
<name>A0A6A5LZE5_LUPAL</name>
<dbReference type="EMBL" id="WOCE01000012">
    <property type="protein sequence ID" value="KAE9602795.1"/>
    <property type="molecule type" value="Genomic_DNA"/>
</dbReference>